<dbReference type="PANTHER" id="PTHR10288">
    <property type="entry name" value="KH DOMAIN CONTAINING RNA BINDING PROTEIN"/>
    <property type="match status" value="1"/>
</dbReference>
<evidence type="ECO:0000313" key="6">
    <source>
        <dbReference type="EMBL" id="CAK9065085.1"/>
    </source>
</evidence>
<keyword evidence="1" id="KW-0677">Repeat</keyword>
<comment type="caution">
    <text evidence="6">The sequence shown here is derived from an EMBL/GenBank/DDBJ whole genome shotgun (WGS) entry which is preliminary data.</text>
</comment>
<accession>A0ABP0NMS9</accession>
<evidence type="ECO:0000256" key="3">
    <source>
        <dbReference type="PROSITE-ProRule" id="PRU00278"/>
    </source>
</evidence>
<dbReference type="Gene3D" id="3.10.50.40">
    <property type="match status" value="1"/>
</dbReference>
<organism evidence="6 7">
    <name type="scientific">Durusdinium trenchii</name>
    <dbReference type="NCBI Taxonomy" id="1381693"/>
    <lineage>
        <taxon>Eukaryota</taxon>
        <taxon>Sar</taxon>
        <taxon>Alveolata</taxon>
        <taxon>Dinophyceae</taxon>
        <taxon>Suessiales</taxon>
        <taxon>Symbiodiniaceae</taxon>
        <taxon>Durusdinium</taxon>
    </lineage>
</organism>
<feature type="region of interest" description="Disordered" evidence="4">
    <location>
        <begin position="1"/>
        <end position="20"/>
    </location>
</feature>
<dbReference type="SUPFAM" id="SSF54534">
    <property type="entry name" value="FKBP-like"/>
    <property type="match status" value="1"/>
</dbReference>
<dbReference type="PROSITE" id="PS50084">
    <property type="entry name" value="KH_TYPE_1"/>
    <property type="match status" value="2"/>
</dbReference>
<dbReference type="InterPro" id="IPR036612">
    <property type="entry name" value="KH_dom_type_1_sf"/>
</dbReference>
<dbReference type="SUPFAM" id="SSF54791">
    <property type="entry name" value="Eukaryotic type KH-domain (KH-domain type I)"/>
    <property type="match status" value="2"/>
</dbReference>
<dbReference type="PROSITE" id="PS50198">
    <property type="entry name" value="PPIC_PPIASE_2"/>
    <property type="match status" value="1"/>
</dbReference>
<dbReference type="InterPro" id="IPR000297">
    <property type="entry name" value="PPIase_PpiC"/>
</dbReference>
<name>A0ABP0NMS9_9DINO</name>
<gene>
    <name evidence="6" type="ORF">CCMP2556_LOCUS32002</name>
</gene>
<keyword evidence="2" id="KW-0694">RNA-binding</keyword>
<dbReference type="SMART" id="SM00322">
    <property type="entry name" value="KH"/>
    <property type="match status" value="2"/>
</dbReference>
<proteinExistence type="predicted"/>
<dbReference type="Pfam" id="PF00013">
    <property type="entry name" value="KH_1"/>
    <property type="match status" value="2"/>
</dbReference>
<dbReference type="Proteomes" id="UP001642484">
    <property type="component" value="Unassembled WGS sequence"/>
</dbReference>
<dbReference type="CDD" id="cd00105">
    <property type="entry name" value="KH-I"/>
    <property type="match status" value="1"/>
</dbReference>
<evidence type="ECO:0000256" key="4">
    <source>
        <dbReference type="SAM" id="MobiDB-lite"/>
    </source>
</evidence>
<dbReference type="InterPro" id="IPR046357">
    <property type="entry name" value="PPIase_dom_sf"/>
</dbReference>
<dbReference type="Pfam" id="PF00639">
    <property type="entry name" value="Rotamase"/>
    <property type="match status" value="1"/>
</dbReference>
<evidence type="ECO:0000256" key="2">
    <source>
        <dbReference type="PROSITE-ProRule" id="PRU00117"/>
    </source>
</evidence>
<dbReference type="InterPro" id="IPR004088">
    <property type="entry name" value="KH_dom_type_1"/>
</dbReference>
<dbReference type="Gene3D" id="3.30.1370.10">
    <property type="entry name" value="K Homology domain, type 1"/>
    <property type="match status" value="2"/>
</dbReference>
<keyword evidence="3" id="KW-0413">Isomerase</keyword>
<reference evidence="6 7" key="1">
    <citation type="submission" date="2024-02" db="EMBL/GenBank/DDBJ databases">
        <authorList>
            <person name="Chen Y."/>
            <person name="Shah S."/>
            <person name="Dougan E. K."/>
            <person name="Thang M."/>
            <person name="Chan C."/>
        </authorList>
    </citation>
    <scope>NUCLEOTIDE SEQUENCE [LARGE SCALE GENOMIC DNA]</scope>
</reference>
<keyword evidence="3" id="KW-0697">Rotamase</keyword>
<evidence type="ECO:0000256" key="1">
    <source>
        <dbReference type="ARBA" id="ARBA00022737"/>
    </source>
</evidence>
<evidence type="ECO:0000313" key="7">
    <source>
        <dbReference type="Proteomes" id="UP001642484"/>
    </source>
</evidence>
<dbReference type="InterPro" id="IPR004087">
    <property type="entry name" value="KH_dom"/>
</dbReference>
<evidence type="ECO:0000259" key="5">
    <source>
        <dbReference type="PROSITE" id="PS50198"/>
    </source>
</evidence>
<keyword evidence="7" id="KW-1185">Reference proteome</keyword>
<sequence length="614" mass="65563">MESSRSRSRSRSNGRRGHRVMHVHSEVTGALIGRGGEKINALCRETGARIEISRDDVGPERTVTITGSEDAVDKAARAIEEILSNDRKSLAHQPEHEKVMYVSGSFIGMIIGRGGESIKAMSRESGAKIEVSKDDVGDRDADRRVTIHGTAEAVEKASQMIQDIVSRSEEEQSERGSVIEPPAGFEDCEHEDWLYNATTQEFFSKKTGALAWLNAGIFCPIREGINHQDVQVFSGTAVIGSDQGPAPKTAIIPDLHRVALALKMPFDHVDHPSGMVAAFGSTEAVPVDHAARGFHEKLLRRISSWRSAWLDQAWFGALTGAILDLVSGSTSGSLPVMGAALLLGRKVIAVSAPGAHVCLMLGSEGCEAVTPMEAQGSLCCFASLPPKGDKNSSVYVAVIADGKGQLEPIEDSKICSAVGPSLHQRRPRAAALALARVARKAGSTGPLASACACLGWEDSPGKKSDPKRPRSEQLNKVRVRQILIRFWSGKGPHPVNPVNRKPVTRRVDEAEMEMLEILEQLIAEKCQNFASLCKSSSECGSALRGGADNGDLGWLDQAKVAALAKAKGQPGGPKSVVQSSVPVAVVKVAFSLEKGELSDVVVSEIGVHLVQRTG</sequence>
<feature type="domain" description="PpiC" evidence="5">
    <location>
        <begin position="474"/>
        <end position="614"/>
    </location>
</feature>
<dbReference type="EMBL" id="CAXAMN010021973">
    <property type="protein sequence ID" value="CAK9065085.1"/>
    <property type="molecule type" value="Genomic_DNA"/>
</dbReference>
<protein>
    <recommendedName>
        <fullName evidence="5">PpiC domain-containing protein</fullName>
    </recommendedName>
</protein>